<feature type="transmembrane region" description="Helical" evidence="3">
    <location>
        <begin position="128"/>
        <end position="155"/>
    </location>
</feature>
<dbReference type="Gene3D" id="3.40.1690.10">
    <property type="entry name" value="secretion proteins EscU"/>
    <property type="match status" value="1"/>
</dbReference>
<keyword evidence="5" id="KW-1185">Reference proteome</keyword>
<gene>
    <name evidence="4" type="ORF">OE647_00080</name>
</gene>
<organism evidence="4 5">
    <name type="scientific">Albidovulum sediminicola</name>
    <dbReference type="NCBI Taxonomy" id="2984331"/>
    <lineage>
        <taxon>Bacteria</taxon>
        <taxon>Pseudomonadati</taxon>
        <taxon>Pseudomonadota</taxon>
        <taxon>Alphaproteobacteria</taxon>
        <taxon>Rhodobacterales</taxon>
        <taxon>Paracoccaceae</taxon>
        <taxon>Albidovulum</taxon>
    </lineage>
</organism>
<name>A0ABT2YW72_9RHOB</name>
<feature type="region of interest" description="Disordered" evidence="2">
    <location>
        <begin position="1"/>
        <end position="27"/>
    </location>
</feature>
<sequence length="348" mass="37196">MSGEDKDDKQHDPTPQKLREARGKGDVPHSSELVSAAVLAAFLIAASALGPEILDHFGTRAGAMLALGPASAPQAALSAVAGILPIFVFAALVALAAYGAQGAIVFAPDRIGPKLSRLDPLSNARRRFGATGLFEFAKTLSKLLLFSLALGVFVWSRLPNTLALIGADPRLASAALFGDLRDFLVLTALVLAATGAADFLWQRHEHIQRNRMTRQELTDEFRQSEGDPHMKQARRAMAQAIANDRMMADVPTADVVIVNPTHYAVALRWKRGSKRAPLCVAKGVDHVAARIREAAAAAGVPIRADPPVARALHASLEIGQEVRPEHYASVAAAIRFADAMRKRAGGRR</sequence>
<comment type="caution">
    <text evidence="4">The sequence shown here is derived from an EMBL/GenBank/DDBJ whole genome shotgun (WGS) entry which is preliminary data.</text>
</comment>
<keyword evidence="3" id="KW-0812">Transmembrane</keyword>
<keyword evidence="4" id="KW-0282">Flagellum</keyword>
<keyword evidence="4" id="KW-0966">Cell projection</keyword>
<dbReference type="EMBL" id="JAOWLA010000001">
    <property type="protein sequence ID" value="MCV2863128.1"/>
    <property type="molecule type" value="Genomic_DNA"/>
</dbReference>
<proteinExistence type="inferred from homology"/>
<evidence type="ECO:0000313" key="5">
    <source>
        <dbReference type="Proteomes" id="UP001652503"/>
    </source>
</evidence>
<keyword evidence="3" id="KW-0472">Membrane</keyword>
<keyword evidence="3" id="KW-1133">Transmembrane helix</keyword>
<reference evidence="4 5" key="1">
    <citation type="submission" date="2022-10" db="EMBL/GenBank/DDBJ databases">
        <title>Defluviimonas sp. nov., isolated from ocean surface water.</title>
        <authorList>
            <person name="He W."/>
            <person name="Wang L."/>
            <person name="Zhang D.-F."/>
        </authorList>
    </citation>
    <scope>NUCLEOTIDE SEQUENCE [LARGE SCALE GENOMIC DNA]</scope>
    <source>
        <strain evidence="4 5">WL0075</strain>
    </source>
</reference>
<dbReference type="InterPro" id="IPR029025">
    <property type="entry name" value="T3SS_substrate_exporter_C"/>
</dbReference>
<dbReference type="SUPFAM" id="SSF160544">
    <property type="entry name" value="EscU C-terminal domain-like"/>
    <property type="match status" value="1"/>
</dbReference>
<dbReference type="RefSeq" id="WP_263719545.1">
    <property type="nucleotide sequence ID" value="NZ_JAOWLA010000001.1"/>
</dbReference>
<dbReference type="PRINTS" id="PR00950">
    <property type="entry name" value="TYPE3IMSPROT"/>
</dbReference>
<evidence type="ECO:0000256" key="1">
    <source>
        <dbReference type="ARBA" id="ARBA00010690"/>
    </source>
</evidence>
<dbReference type="Proteomes" id="UP001652503">
    <property type="component" value="Unassembled WGS sequence"/>
</dbReference>
<dbReference type="PANTHER" id="PTHR30531">
    <property type="entry name" value="FLAGELLAR BIOSYNTHETIC PROTEIN FLHB"/>
    <property type="match status" value="1"/>
</dbReference>
<evidence type="ECO:0000313" key="4">
    <source>
        <dbReference type="EMBL" id="MCV2863128.1"/>
    </source>
</evidence>
<dbReference type="InterPro" id="IPR006135">
    <property type="entry name" value="T3SS_substrate_exporter"/>
</dbReference>
<protein>
    <submittedName>
        <fullName evidence="4">Flagellar type III secretion system protein FlhB</fullName>
    </submittedName>
</protein>
<evidence type="ECO:0000256" key="3">
    <source>
        <dbReference type="SAM" id="Phobius"/>
    </source>
</evidence>
<dbReference type="Pfam" id="PF01312">
    <property type="entry name" value="Bac_export_2"/>
    <property type="match status" value="1"/>
</dbReference>
<dbReference type="Gene3D" id="6.10.250.2080">
    <property type="match status" value="1"/>
</dbReference>
<keyword evidence="4" id="KW-0969">Cilium</keyword>
<feature type="transmembrane region" description="Helical" evidence="3">
    <location>
        <begin position="183"/>
        <end position="201"/>
    </location>
</feature>
<dbReference type="PANTHER" id="PTHR30531:SF12">
    <property type="entry name" value="FLAGELLAR BIOSYNTHETIC PROTEIN FLHB"/>
    <property type="match status" value="1"/>
</dbReference>
<comment type="similarity">
    <text evidence="1">Belongs to the type III secretion exporter family.</text>
</comment>
<feature type="transmembrane region" description="Helical" evidence="3">
    <location>
        <begin position="74"/>
        <end position="107"/>
    </location>
</feature>
<accession>A0ABT2YW72</accession>
<feature type="transmembrane region" description="Helical" evidence="3">
    <location>
        <begin position="33"/>
        <end position="54"/>
    </location>
</feature>
<evidence type="ECO:0000256" key="2">
    <source>
        <dbReference type="SAM" id="MobiDB-lite"/>
    </source>
</evidence>